<evidence type="ECO:0000256" key="1">
    <source>
        <dbReference type="SAM" id="Phobius"/>
    </source>
</evidence>
<feature type="transmembrane region" description="Helical" evidence="1">
    <location>
        <begin position="114"/>
        <end position="129"/>
    </location>
</feature>
<reference evidence="2 3" key="1">
    <citation type="journal article" date="2020" name="Nature">
        <title>Six reference-quality genomes reveal evolution of bat adaptations.</title>
        <authorList>
            <person name="Jebb D."/>
            <person name="Huang Z."/>
            <person name="Pippel M."/>
            <person name="Hughes G.M."/>
            <person name="Lavrichenko K."/>
            <person name="Devanna P."/>
            <person name="Winkler S."/>
            <person name="Jermiin L.S."/>
            <person name="Skirmuntt E.C."/>
            <person name="Katzourakis A."/>
            <person name="Burkitt-Gray L."/>
            <person name="Ray D.A."/>
            <person name="Sullivan K.A.M."/>
            <person name="Roscito J.G."/>
            <person name="Kirilenko B.M."/>
            <person name="Davalos L.M."/>
            <person name="Corthals A.P."/>
            <person name="Power M.L."/>
            <person name="Jones G."/>
            <person name="Ransome R.D."/>
            <person name="Dechmann D.K.N."/>
            <person name="Locatelli A.G."/>
            <person name="Puechmaille S.J."/>
            <person name="Fedrigo O."/>
            <person name="Jarvis E.D."/>
            <person name="Hiller M."/>
            <person name="Vernes S.C."/>
            <person name="Myers E.W."/>
            <person name="Teeling E.C."/>
        </authorList>
    </citation>
    <scope>NUCLEOTIDE SEQUENCE [LARGE SCALE GENOMIC DNA]</scope>
    <source>
        <strain evidence="2">MPipKuh1</strain>
        <tissue evidence="2">Flight muscle</tissue>
    </source>
</reference>
<keyword evidence="1" id="KW-0472">Membrane</keyword>
<evidence type="ECO:0000313" key="3">
    <source>
        <dbReference type="Proteomes" id="UP000558488"/>
    </source>
</evidence>
<feature type="transmembrane region" description="Helical" evidence="1">
    <location>
        <begin position="86"/>
        <end position="108"/>
    </location>
</feature>
<keyword evidence="1" id="KW-0812">Transmembrane</keyword>
<comment type="caution">
    <text evidence="2">The sequence shown here is derived from an EMBL/GenBank/DDBJ whole genome shotgun (WGS) entry which is preliminary data.</text>
</comment>
<evidence type="ECO:0000313" key="2">
    <source>
        <dbReference type="EMBL" id="KAF6382555.1"/>
    </source>
</evidence>
<dbReference type="AlphaFoldDB" id="A0A7J8A8F9"/>
<gene>
    <name evidence="2" type="ORF">mPipKuh1_008917</name>
</gene>
<dbReference type="Proteomes" id="UP000558488">
    <property type="component" value="Unassembled WGS sequence"/>
</dbReference>
<sequence>MLDIISIFLNLKRLCLYPKMWSIFENVPCELEKNVYSVALRWNVLKMSINSIWSSESFRIDISLLIFCLDDLSKDDSGVLKSPTMIVLLLICLLMSSSSFVFLCIWVLLYWVHIYLPGLFLLVGLLPLVL</sequence>
<organism evidence="2 3">
    <name type="scientific">Pipistrellus kuhlii</name>
    <name type="common">Kuhl's pipistrelle</name>
    <dbReference type="NCBI Taxonomy" id="59472"/>
    <lineage>
        <taxon>Eukaryota</taxon>
        <taxon>Metazoa</taxon>
        <taxon>Chordata</taxon>
        <taxon>Craniata</taxon>
        <taxon>Vertebrata</taxon>
        <taxon>Euteleostomi</taxon>
        <taxon>Mammalia</taxon>
        <taxon>Eutheria</taxon>
        <taxon>Laurasiatheria</taxon>
        <taxon>Chiroptera</taxon>
        <taxon>Yangochiroptera</taxon>
        <taxon>Vespertilionidae</taxon>
        <taxon>Pipistrellus</taxon>
    </lineage>
</organism>
<proteinExistence type="predicted"/>
<name>A0A7J8A8F9_PIPKU</name>
<accession>A0A7J8A8F9</accession>
<protein>
    <submittedName>
        <fullName evidence="2">Uncharacterized protein</fullName>
    </submittedName>
</protein>
<keyword evidence="1" id="KW-1133">Transmembrane helix</keyword>
<keyword evidence="3" id="KW-1185">Reference proteome</keyword>
<dbReference type="EMBL" id="JACAGB010000002">
    <property type="protein sequence ID" value="KAF6382555.1"/>
    <property type="molecule type" value="Genomic_DNA"/>
</dbReference>